<comment type="caution">
    <text evidence="9">The sequence shown here is derived from an EMBL/GenBank/DDBJ whole genome shotgun (WGS) entry which is preliminary data.</text>
</comment>
<dbReference type="SFLD" id="SFLDG01014">
    <property type="entry name" value="Terpene_Cyclase_Like_1_N-term"/>
    <property type="match status" value="1"/>
</dbReference>
<evidence type="ECO:0000256" key="3">
    <source>
        <dbReference type="ARBA" id="ARBA00022842"/>
    </source>
</evidence>
<dbReference type="InterPro" id="IPR008930">
    <property type="entry name" value="Terpenoid_cyclase/PrenylTrfase"/>
</dbReference>
<evidence type="ECO:0000256" key="1">
    <source>
        <dbReference type="ARBA" id="ARBA00001946"/>
    </source>
</evidence>
<proteinExistence type="predicted"/>
<accession>A0AAD8I6J7</accession>
<dbReference type="GO" id="GO:0016102">
    <property type="term" value="P:diterpenoid biosynthetic process"/>
    <property type="evidence" value="ECO:0007669"/>
    <property type="project" value="TreeGrafter"/>
</dbReference>
<comment type="cofactor">
    <cofactor evidence="1">
        <name>Mg(2+)</name>
        <dbReference type="ChEBI" id="CHEBI:18420"/>
    </cofactor>
</comment>
<evidence type="ECO:0000259" key="8">
    <source>
        <dbReference type="Pfam" id="PF03936"/>
    </source>
</evidence>
<dbReference type="GO" id="GO:0009899">
    <property type="term" value="F:ent-kaurene synthase activity"/>
    <property type="evidence" value="ECO:0007669"/>
    <property type="project" value="UniProtKB-EC"/>
</dbReference>
<dbReference type="FunFam" id="1.10.600.10:FF:000036">
    <property type="entry name" value="cis-abienol synthase, chloroplastic"/>
    <property type="match status" value="1"/>
</dbReference>
<keyword evidence="10" id="KW-1185">Reference proteome</keyword>
<dbReference type="InterPro" id="IPR001906">
    <property type="entry name" value="Terpene_synth_N"/>
</dbReference>
<evidence type="ECO:0000256" key="4">
    <source>
        <dbReference type="ARBA" id="ARBA00023239"/>
    </source>
</evidence>
<reference evidence="9" key="2">
    <citation type="submission" date="2023-05" db="EMBL/GenBank/DDBJ databases">
        <authorList>
            <person name="Schelkunov M.I."/>
        </authorList>
    </citation>
    <scope>NUCLEOTIDE SEQUENCE</scope>
    <source>
        <strain evidence="9">Hsosn_3</strain>
        <tissue evidence="9">Leaf</tissue>
    </source>
</reference>
<keyword evidence="2" id="KW-0479">Metal-binding</keyword>
<protein>
    <recommendedName>
        <fullName evidence="6">ent-kaurene synthase</fullName>
        <ecNumber evidence="6">4.2.3.19</ecNumber>
    </recommendedName>
</protein>
<evidence type="ECO:0000313" key="10">
    <source>
        <dbReference type="Proteomes" id="UP001237642"/>
    </source>
</evidence>
<dbReference type="PANTHER" id="PTHR31739:SF25">
    <property type="entry name" value="(E,E)-GERANYLLINALOOL SYNTHASE"/>
    <property type="match status" value="1"/>
</dbReference>
<dbReference type="FunFam" id="1.50.10.130:FF:000002">
    <property type="entry name" value="Ent-copalyl diphosphate synthase, chloroplastic"/>
    <property type="match status" value="1"/>
</dbReference>
<feature type="domain" description="Terpene synthase N-terminal" evidence="7">
    <location>
        <begin position="200"/>
        <end position="402"/>
    </location>
</feature>
<dbReference type="GO" id="GO:0000287">
    <property type="term" value="F:magnesium ion binding"/>
    <property type="evidence" value="ECO:0007669"/>
    <property type="project" value="InterPro"/>
</dbReference>
<evidence type="ECO:0000313" key="9">
    <source>
        <dbReference type="EMBL" id="KAK1378445.1"/>
    </source>
</evidence>
<dbReference type="InterPro" id="IPR036965">
    <property type="entry name" value="Terpene_synth_N_sf"/>
</dbReference>
<keyword evidence="3" id="KW-0460">Magnesium</keyword>
<feature type="domain" description="Terpene synthase metal-binding" evidence="8">
    <location>
        <begin position="478"/>
        <end position="707"/>
    </location>
</feature>
<dbReference type="InterPro" id="IPR008949">
    <property type="entry name" value="Isoprenoid_synthase_dom_sf"/>
</dbReference>
<dbReference type="PANTHER" id="PTHR31739">
    <property type="entry name" value="ENT-COPALYL DIPHOSPHATE SYNTHASE, CHLOROPLASTIC"/>
    <property type="match status" value="1"/>
</dbReference>
<sequence length="849" mass="97611">MESYSSEAQVSIKGLVKEMKKKMFSAQLQSSLVSPSAFDTAWLAMIPDSKNTQHPMFKCCVDWVLNNQKEAGFWGDDHNLIHTLSSTLACILALATWNVGPENIELGKSYVVRNAKKLLDANHRILPFWFTIVFPAMLEQAERLGPHLNLTHELKEMVSSFSFNGDKVDDKNEHRSLKSLSCAEALLSACEMDELVIVNNSSKHGSLFKSPSATAAAYMATGNPAFLKYLDSVIHDFPCGVPSMYPVDEEFIKLCMLDKLVNLGLAEHFAEEIQDTLAQIYRSYNMNGARDQDDIHYSVQEINKDALAFRLFRFHGFDVTPGIFCWFLDHKTIMDHLEDNSDYFASTLYNIYRASDLTFPGEYELEDAKSFSRRLLEKTVSVEPDRATDYISQSFKKMVKKELSIPWIARVDHLDHRMWIENMNAPHLYLERPSFSRLSCLDDDILIQLSQQNYKFRQSLFKNELEELKRWTKLWGLADMGFGREKTTYCYFAVCSTMFSPHHSVIRKLVTKSAILITVADDFYDMEGSLAELQTLTEAVQRWDGEGLIGPSKIIFDALDYFVKDMLEQFLEHERHGMTNYIQALWKETFLSWMTETTWGRTGYRPSADEYLNVGMTSIAAHTMALPSLCFLNDQRMLAHKIIHPYYETITKLLMVNARLLNDIQSYQKEQEEGKNNLVLLYLEDNPNADIEDSIEHVKKILNENRMEFLKKVLGDDYGDMPKPCKYLHLSCLKVFEMFFNSSNLFDSKTALLEDIEKAIYIPPRNPLSKETIEPNDIFTFVDVQKKKSFKPLVPNMNVPSSGIAKKLQTTNWYGCRNKNMIGQKHFRTISSRGCRVVHIAPQLTLGFL</sequence>
<dbReference type="InterPro" id="IPR005630">
    <property type="entry name" value="Terpene_synthase_metal-bd"/>
</dbReference>
<dbReference type="EMBL" id="JAUIZM010000006">
    <property type="protein sequence ID" value="KAK1378445.1"/>
    <property type="molecule type" value="Genomic_DNA"/>
</dbReference>
<dbReference type="SUPFAM" id="SSF48576">
    <property type="entry name" value="Terpenoid synthases"/>
    <property type="match status" value="1"/>
</dbReference>
<keyword evidence="4" id="KW-0456">Lyase</keyword>
<dbReference type="EC" id="4.2.3.19" evidence="6"/>
<reference evidence="9" key="1">
    <citation type="submission" date="2023-02" db="EMBL/GenBank/DDBJ databases">
        <title>Genome of toxic invasive species Heracleum sosnowskyi carries increased number of genes despite the absence of recent whole-genome duplications.</title>
        <authorList>
            <person name="Schelkunov M."/>
            <person name="Shtratnikova V."/>
            <person name="Makarenko M."/>
            <person name="Klepikova A."/>
            <person name="Omelchenko D."/>
            <person name="Novikova G."/>
            <person name="Obukhova E."/>
            <person name="Bogdanov V."/>
            <person name="Penin A."/>
            <person name="Logacheva M."/>
        </authorList>
    </citation>
    <scope>NUCLEOTIDE SEQUENCE</scope>
    <source>
        <strain evidence="9">Hsosn_3</strain>
        <tissue evidence="9">Leaf</tissue>
    </source>
</reference>
<dbReference type="AlphaFoldDB" id="A0AAD8I6J7"/>
<dbReference type="Gene3D" id="1.10.600.10">
    <property type="entry name" value="Farnesyl Diphosphate Synthase"/>
    <property type="match status" value="1"/>
</dbReference>
<organism evidence="9 10">
    <name type="scientific">Heracleum sosnowskyi</name>
    <dbReference type="NCBI Taxonomy" id="360622"/>
    <lineage>
        <taxon>Eukaryota</taxon>
        <taxon>Viridiplantae</taxon>
        <taxon>Streptophyta</taxon>
        <taxon>Embryophyta</taxon>
        <taxon>Tracheophyta</taxon>
        <taxon>Spermatophyta</taxon>
        <taxon>Magnoliopsida</taxon>
        <taxon>eudicotyledons</taxon>
        <taxon>Gunneridae</taxon>
        <taxon>Pentapetalae</taxon>
        <taxon>asterids</taxon>
        <taxon>campanulids</taxon>
        <taxon>Apiales</taxon>
        <taxon>Apiaceae</taxon>
        <taxon>Apioideae</taxon>
        <taxon>apioid superclade</taxon>
        <taxon>Tordylieae</taxon>
        <taxon>Tordyliinae</taxon>
        <taxon>Heracleum</taxon>
    </lineage>
</organism>
<dbReference type="Proteomes" id="UP001237642">
    <property type="component" value="Unassembled WGS sequence"/>
</dbReference>
<dbReference type="Gene3D" id="1.50.10.160">
    <property type="match status" value="1"/>
</dbReference>
<evidence type="ECO:0000256" key="5">
    <source>
        <dbReference type="ARBA" id="ARBA00050853"/>
    </source>
</evidence>
<dbReference type="Pfam" id="PF01397">
    <property type="entry name" value="Terpene_synth"/>
    <property type="match status" value="1"/>
</dbReference>
<evidence type="ECO:0000256" key="6">
    <source>
        <dbReference type="ARBA" id="ARBA00066670"/>
    </source>
</evidence>
<dbReference type="InterPro" id="IPR050148">
    <property type="entry name" value="Terpene_synthase-like"/>
</dbReference>
<dbReference type="GO" id="GO:0033331">
    <property type="term" value="P:ent-kaurene metabolic process"/>
    <property type="evidence" value="ECO:0007669"/>
    <property type="project" value="UniProtKB-ARBA"/>
</dbReference>
<evidence type="ECO:0000259" key="7">
    <source>
        <dbReference type="Pfam" id="PF01397"/>
    </source>
</evidence>
<name>A0AAD8I6J7_9APIA</name>
<comment type="catalytic activity">
    <reaction evidence="5">
        <text>ent-copalyl diphosphate = ent-kaur-16-ene + diphosphate</text>
        <dbReference type="Rhea" id="RHEA:22220"/>
        <dbReference type="ChEBI" id="CHEBI:15415"/>
        <dbReference type="ChEBI" id="CHEBI:33019"/>
        <dbReference type="ChEBI" id="CHEBI:58553"/>
        <dbReference type="EC" id="4.2.3.19"/>
    </reaction>
    <physiologicalReaction direction="left-to-right" evidence="5">
        <dbReference type="Rhea" id="RHEA:22221"/>
    </physiologicalReaction>
</comment>
<evidence type="ECO:0000256" key="2">
    <source>
        <dbReference type="ARBA" id="ARBA00022723"/>
    </source>
</evidence>
<dbReference type="Pfam" id="PF03936">
    <property type="entry name" value="Terpene_synth_C"/>
    <property type="match status" value="1"/>
</dbReference>
<gene>
    <name evidence="9" type="ORF">POM88_025189</name>
</gene>
<dbReference type="SUPFAM" id="SSF48239">
    <property type="entry name" value="Terpenoid cyclases/Protein prenyltransferases"/>
    <property type="match status" value="2"/>
</dbReference>
<dbReference type="Gene3D" id="1.50.10.130">
    <property type="entry name" value="Terpene synthase, N-terminal domain"/>
    <property type="match status" value="1"/>
</dbReference>